<reference evidence="1" key="1">
    <citation type="submission" date="2019-08" db="EMBL/GenBank/DDBJ databases">
        <authorList>
            <person name="Kucharzyk K."/>
            <person name="Murdoch R.W."/>
            <person name="Higgins S."/>
            <person name="Loffler F."/>
        </authorList>
    </citation>
    <scope>NUCLEOTIDE SEQUENCE</scope>
</reference>
<protein>
    <submittedName>
        <fullName evidence="1">Uncharacterized protein</fullName>
    </submittedName>
</protein>
<sequence length="115" mass="13437">MICVPAIYGRGYVAGCIKCCAVFFKYKTRRHFIFVKRDDHRAVALFEQSFFLQLFNSLHFIVIKAFAGIAFEFYSEHLIKAHEFIQAYFLEPFPKIKSFFIAVLKLGEFFAGFIV</sequence>
<gene>
    <name evidence="1" type="ORF">SDC9_153218</name>
</gene>
<evidence type="ECO:0000313" key="1">
    <source>
        <dbReference type="EMBL" id="MPN05964.1"/>
    </source>
</evidence>
<dbReference type="AlphaFoldDB" id="A0A645F000"/>
<comment type="caution">
    <text evidence="1">The sequence shown here is derived from an EMBL/GenBank/DDBJ whole genome shotgun (WGS) entry which is preliminary data.</text>
</comment>
<proteinExistence type="predicted"/>
<name>A0A645F000_9ZZZZ</name>
<organism evidence="1">
    <name type="scientific">bioreactor metagenome</name>
    <dbReference type="NCBI Taxonomy" id="1076179"/>
    <lineage>
        <taxon>unclassified sequences</taxon>
        <taxon>metagenomes</taxon>
        <taxon>ecological metagenomes</taxon>
    </lineage>
</organism>
<dbReference type="EMBL" id="VSSQ01051850">
    <property type="protein sequence ID" value="MPN05964.1"/>
    <property type="molecule type" value="Genomic_DNA"/>
</dbReference>
<accession>A0A645F000</accession>